<keyword evidence="1" id="KW-1133">Transmembrane helix</keyword>
<dbReference type="Gene3D" id="1.20.58.760">
    <property type="entry name" value="Peptidase M41"/>
    <property type="match status" value="1"/>
</dbReference>
<reference evidence="3 4" key="1">
    <citation type="submission" date="2018-10" db="EMBL/GenBank/DDBJ databases">
        <authorList>
            <consortium name="IHU Genomes"/>
        </authorList>
    </citation>
    <scope>NUCLEOTIDE SEQUENCE [LARGE SCALE GENOMIC DNA]</scope>
    <source>
        <strain evidence="3 4">A1</strain>
    </source>
</reference>
<organism evidence="3 4">
    <name type="scientific">Yasminevirus sp. GU-2018</name>
    <dbReference type="NCBI Taxonomy" id="2420051"/>
    <lineage>
        <taxon>Viruses</taxon>
        <taxon>Varidnaviria</taxon>
        <taxon>Bamfordvirae</taxon>
        <taxon>Nucleocytoviricota</taxon>
        <taxon>Megaviricetes</taxon>
        <taxon>Imitervirales</taxon>
        <taxon>Mimiviridae</taxon>
        <taxon>Klosneuvirinae</taxon>
        <taxon>Yasminevirus</taxon>
        <taxon>Yasminevirus saudimassiliense</taxon>
    </lineage>
</organism>
<dbReference type="PANTHER" id="PTHR23076:SF97">
    <property type="entry name" value="ATP-DEPENDENT ZINC METALLOPROTEASE YME1L1"/>
    <property type="match status" value="1"/>
</dbReference>
<dbReference type="Pfam" id="PF01434">
    <property type="entry name" value="Peptidase_M41"/>
    <property type="match status" value="1"/>
</dbReference>
<proteinExistence type="predicted"/>
<keyword evidence="1" id="KW-0472">Membrane</keyword>
<feature type="transmembrane region" description="Helical" evidence="1">
    <location>
        <begin position="12"/>
        <end position="32"/>
    </location>
</feature>
<name>A0A5K0U959_9VIRU</name>
<dbReference type="EMBL" id="UPSH01000001">
    <property type="protein sequence ID" value="VBB18538.1"/>
    <property type="molecule type" value="Genomic_DNA"/>
</dbReference>
<keyword evidence="4" id="KW-1185">Reference proteome</keyword>
<evidence type="ECO:0000313" key="3">
    <source>
        <dbReference type="EMBL" id="VBB18538.1"/>
    </source>
</evidence>
<dbReference type="GO" id="GO:0004222">
    <property type="term" value="F:metalloendopeptidase activity"/>
    <property type="evidence" value="ECO:0007669"/>
    <property type="project" value="InterPro"/>
</dbReference>
<evidence type="ECO:0000313" key="4">
    <source>
        <dbReference type="Proteomes" id="UP000594342"/>
    </source>
</evidence>
<sequence length="521" mass="59317">MQIDPELISKVQNGVLTGLLVAIGSIIFTYIFNQILKTEPICYYNPFVKYQNYKKIKHVDTRLDDIVGCEEIKEDVRKMLCELKNRKNKVRSKGFIFYGPPGTGKTMMAKGLANEINVPFFSIANKYAYTGGGMSVVQTIKGIIYRNSPCVIIMDEGFQFLKHSTHDFLELLDGLENTKNVIFIVTLTEKEFAELPEPITRSGRIDRIIKFNYPNKSELRALVKKYIRLDPADIDMMCDQLPYNVTHSDIVSLKERLDIDRPSNVYEYVTKNITAIIGAKEINTIVYNKANEERVCYHEVGHLVVSLMLKSSQKPNNVSILNKGEYAGCTSMNRTNIMFTLTELISMACVYLAGSLCEKRYTGDLSTGIVHDIEKIEKLVDMILKSRLVFLEMLHSRDQSQHSHISVFTPVDDSVLRSVILHSLLQYSNNVVNKILDDSSETVAKLHEALMSKKNLTIKEINKLVDTNMYDSHQICVDDLINLIKTSLELITKQKCTEHNRSNSVIVNSEEHKNRTDMSIS</sequence>
<comment type="caution">
    <text evidence="3">The sequence shown here is derived from an EMBL/GenBank/DDBJ whole genome shotgun (WGS) entry which is preliminary data.</text>
</comment>
<gene>
    <name evidence="3" type="ORF">YASMINEVIRUS_1001</name>
</gene>
<protein>
    <submittedName>
        <fullName evidence="3">ATP-dependent metallopeptidase FtsH/Yme1/Tma family protein</fullName>
    </submittedName>
</protein>
<dbReference type="SUPFAM" id="SSF140990">
    <property type="entry name" value="FtsH protease domain-like"/>
    <property type="match status" value="1"/>
</dbReference>
<dbReference type="Proteomes" id="UP000594342">
    <property type="component" value="Unassembled WGS sequence"/>
</dbReference>
<dbReference type="InterPro" id="IPR003593">
    <property type="entry name" value="AAA+_ATPase"/>
</dbReference>
<dbReference type="InterPro" id="IPR037219">
    <property type="entry name" value="Peptidase_M41-like"/>
</dbReference>
<dbReference type="GO" id="GO:0006508">
    <property type="term" value="P:proteolysis"/>
    <property type="evidence" value="ECO:0007669"/>
    <property type="project" value="InterPro"/>
</dbReference>
<dbReference type="Gene3D" id="3.40.50.300">
    <property type="entry name" value="P-loop containing nucleotide triphosphate hydrolases"/>
    <property type="match status" value="1"/>
</dbReference>
<dbReference type="GO" id="GO:0030163">
    <property type="term" value="P:protein catabolic process"/>
    <property type="evidence" value="ECO:0007669"/>
    <property type="project" value="TreeGrafter"/>
</dbReference>
<dbReference type="Pfam" id="PF00004">
    <property type="entry name" value="AAA"/>
    <property type="match status" value="1"/>
</dbReference>
<evidence type="ECO:0000259" key="2">
    <source>
        <dbReference type="SMART" id="SM00382"/>
    </source>
</evidence>
<dbReference type="InterPro" id="IPR003959">
    <property type="entry name" value="ATPase_AAA_core"/>
</dbReference>
<dbReference type="InterPro" id="IPR027417">
    <property type="entry name" value="P-loop_NTPase"/>
</dbReference>
<dbReference type="GO" id="GO:0016887">
    <property type="term" value="F:ATP hydrolysis activity"/>
    <property type="evidence" value="ECO:0007669"/>
    <property type="project" value="InterPro"/>
</dbReference>
<dbReference type="GO" id="GO:0005886">
    <property type="term" value="C:plasma membrane"/>
    <property type="evidence" value="ECO:0007669"/>
    <property type="project" value="TreeGrafter"/>
</dbReference>
<dbReference type="InterPro" id="IPR000642">
    <property type="entry name" value="Peptidase_M41"/>
</dbReference>
<dbReference type="GO" id="GO:0005524">
    <property type="term" value="F:ATP binding"/>
    <property type="evidence" value="ECO:0007669"/>
    <property type="project" value="InterPro"/>
</dbReference>
<dbReference type="SMART" id="SM00382">
    <property type="entry name" value="AAA"/>
    <property type="match status" value="1"/>
</dbReference>
<keyword evidence="1" id="KW-0812">Transmembrane</keyword>
<accession>A0A5K0U959</accession>
<dbReference type="GO" id="GO:0004176">
    <property type="term" value="F:ATP-dependent peptidase activity"/>
    <property type="evidence" value="ECO:0007669"/>
    <property type="project" value="InterPro"/>
</dbReference>
<feature type="domain" description="AAA+ ATPase" evidence="2">
    <location>
        <begin position="91"/>
        <end position="215"/>
    </location>
</feature>
<dbReference type="SUPFAM" id="SSF52540">
    <property type="entry name" value="P-loop containing nucleoside triphosphate hydrolases"/>
    <property type="match status" value="1"/>
</dbReference>
<dbReference type="PANTHER" id="PTHR23076">
    <property type="entry name" value="METALLOPROTEASE M41 FTSH"/>
    <property type="match status" value="1"/>
</dbReference>
<evidence type="ECO:0000256" key="1">
    <source>
        <dbReference type="SAM" id="Phobius"/>
    </source>
</evidence>